<evidence type="ECO:0000313" key="2">
    <source>
        <dbReference type="Proteomes" id="UP001149860"/>
    </source>
</evidence>
<protein>
    <submittedName>
        <fullName evidence="1">Uncharacterized protein</fullName>
    </submittedName>
</protein>
<keyword evidence="2" id="KW-1185">Reference proteome</keyword>
<sequence length="75" mass="8837">MLLLIVVLFCMLSYKLLTKWIWVILPFAIIYDLGLWIVSHLLVTSVIILIGLELYDQLVYRRHHNHSLFGPTDQN</sequence>
<dbReference type="EMBL" id="CP168151">
    <property type="protein sequence ID" value="XFD39901.1"/>
    <property type="molecule type" value="Genomic_DNA"/>
</dbReference>
<name>A0ACD5DFA1_9LACO</name>
<proteinExistence type="predicted"/>
<organism evidence="1 2">
    <name type="scientific">Lentilactobacillus terminaliae</name>
    <dbReference type="NCBI Taxonomy" id="3003483"/>
    <lineage>
        <taxon>Bacteria</taxon>
        <taxon>Bacillati</taxon>
        <taxon>Bacillota</taxon>
        <taxon>Bacilli</taxon>
        <taxon>Lactobacillales</taxon>
        <taxon>Lactobacillaceae</taxon>
        <taxon>Lentilactobacillus</taxon>
    </lineage>
</organism>
<gene>
    <name evidence="1" type="ORF">O0236_000920</name>
</gene>
<dbReference type="Proteomes" id="UP001149860">
    <property type="component" value="Chromosome"/>
</dbReference>
<accession>A0ACD5DFA1</accession>
<reference evidence="1" key="1">
    <citation type="submission" date="2024-08" db="EMBL/GenBank/DDBJ databases">
        <title>Lentilactobacillus sp. nov., isolated from tree bark.</title>
        <authorList>
            <person name="Phuengjayaem S."/>
            <person name="Tanasupawat S."/>
        </authorList>
    </citation>
    <scope>NUCLEOTIDE SEQUENCE</scope>
    <source>
        <strain evidence="1">SPB1-3</strain>
    </source>
</reference>
<evidence type="ECO:0000313" key="1">
    <source>
        <dbReference type="EMBL" id="XFD39901.1"/>
    </source>
</evidence>